<evidence type="ECO:0000256" key="4">
    <source>
        <dbReference type="ARBA" id="ARBA00023125"/>
    </source>
</evidence>
<dbReference type="RefSeq" id="WP_162669101.1">
    <property type="nucleotide sequence ID" value="NZ_LR593886.1"/>
</dbReference>
<evidence type="ECO:0000256" key="1">
    <source>
        <dbReference type="ARBA" id="ARBA00010641"/>
    </source>
</evidence>
<feature type="region of interest" description="Disordered" evidence="7">
    <location>
        <begin position="208"/>
        <end position="227"/>
    </location>
</feature>
<dbReference type="InterPro" id="IPR039425">
    <property type="entry name" value="RNA_pol_sigma-70-like"/>
</dbReference>
<accession>A0A6P2D168</accession>
<dbReference type="SUPFAM" id="SSF88946">
    <property type="entry name" value="Sigma2 domain of RNA polymerase sigma factors"/>
    <property type="match status" value="1"/>
</dbReference>
<reference evidence="10 11" key="1">
    <citation type="submission" date="2019-05" db="EMBL/GenBank/DDBJ databases">
        <authorList>
            <consortium name="Science for Life Laboratories"/>
        </authorList>
    </citation>
    <scope>NUCLEOTIDE SEQUENCE [LARGE SCALE GENOMIC DNA]</scope>
    <source>
        <strain evidence="10">Soil9</strain>
    </source>
</reference>
<dbReference type="InterPro" id="IPR013249">
    <property type="entry name" value="RNA_pol_sigma70_r4_t2"/>
</dbReference>
<evidence type="ECO:0000259" key="9">
    <source>
        <dbReference type="Pfam" id="PF08281"/>
    </source>
</evidence>
<dbReference type="Pfam" id="PF08281">
    <property type="entry name" value="Sigma70_r4_2"/>
    <property type="match status" value="1"/>
</dbReference>
<dbReference type="Gene3D" id="1.10.1740.10">
    <property type="match status" value="1"/>
</dbReference>
<evidence type="ECO:0000259" key="8">
    <source>
        <dbReference type="Pfam" id="PF04542"/>
    </source>
</evidence>
<evidence type="ECO:0000313" key="10">
    <source>
        <dbReference type="EMBL" id="VTR94587.1"/>
    </source>
</evidence>
<feature type="compositionally biased region" description="Basic and acidic residues" evidence="7">
    <location>
        <begin position="217"/>
        <end position="227"/>
    </location>
</feature>
<dbReference type="Pfam" id="PF04542">
    <property type="entry name" value="Sigma70_r2"/>
    <property type="match status" value="1"/>
</dbReference>
<dbReference type="KEGG" id="gms:SOIL9_31270"/>
<evidence type="ECO:0000256" key="5">
    <source>
        <dbReference type="ARBA" id="ARBA00023163"/>
    </source>
</evidence>
<name>A0A6P2D168_9BACT</name>
<evidence type="ECO:0000256" key="7">
    <source>
        <dbReference type="SAM" id="MobiDB-lite"/>
    </source>
</evidence>
<dbReference type="PROSITE" id="PS01063">
    <property type="entry name" value="SIGMA70_ECF"/>
    <property type="match status" value="1"/>
</dbReference>
<protein>
    <recommendedName>
        <fullName evidence="6">RNA polymerase sigma factor</fullName>
    </recommendedName>
</protein>
<keyword evidence="2 6" id="KW-0805">Transcription regulation</keyword>
<dbReference type="InterPro" id="IPR000838">
    <property type="entry name" value="RNA_pol_sigma70_ECF_CS"/>
</dbReference>
<dbReference type="CDD" id="cd06171">
    <property type="entry name" value="Sigma70_r4"/>
    <property type="match status" value="1"/>
</dbReference>
<evidence type="ECO:0000256" key="2">
    <source>
        <dbReference type="ARBA" id="ARBA00023015"/>
    </source>
</evidence>
<dbReference type="GO" id="GO:0016987">
    <property type="term" value="F:sigma factor activity"/>
    <property type="evidence" value="ECO:0007669"/>
    <property type="project" value="UniProtKB-KW"/>
</dbReference>
<dbReference type="PANTHER" id="PTHR43133">
    <property type="entry name" value="RNA POLYMERASE ECF-TYPE SIGMA FACTO"/>
    <property type="match status" value="1"/>
</dbReference>
<comment type="similarity">
    <text evidence="1 6">Belongs to the sigma-70 factor family. ECF subfamily.</text>
</comment>
<dbReference type="InterPro" id="IPR036388">
    <property type="entry name" value="WH-like_DNA-bd_sf"/>
</dbReference>
<dbReference type="InterPro" id="IPR014284">
    <property type="entry name" value="RNA_pol_sigma-70_dom"/>
</dbReference>
<dbReference type="InterPro" id="IPR007627">
    <property type="entry name" value="RNA_pol_sigma70_r2"/>
</dbReference>
<dbReference type="PANTHER" id="PTHR43133:SF8">
    <property type="entry name" value="RNA POLYMERASE SIGMA FACTOR HI_1459-RELATED"/>
    <property type="match status" value="1"/>
</dbReference>
<evidence type="ECO:0000256" key="6">
    <source>
        <dbReference type="RuleBase" id="RU000716"/>
    </source>
</evidence>
<keyword evidence="4 6" id="KW-0238">DNA-binding</keyword>
<dbReference type="Proteomes" id="UP000464178">
    <property type="component" value="Chromosome"/>
</dbReference>
<dbReference type="InterPro" id="IPR013325">
    <property type="entry name" value="RNA_pol_sigma_r2"/>
</dbReference>
<feature type="domain" description="RNA polymerase sigma-70 region 2" evidence="8">
    <location>
        <begin position="34"/>
        <end position="102"/>
    </location>
</feature>
<dbReference type="SUPFAM" id="SSF88659">
    <property type="entry name" value="Sigma3 and sigma4 domains of RNA polymerase sigma factors"/>
    <property type="match status" value="1"/>
</dbReference>
<feature type="region of interest" description="Disordered" evidence="7">
    <location>
        <begin position="107"/>
        <end position="132"/>
    </location>
</feature>
<feature type="domain" description="RNA polymerase sigma factor 70 region 4 type 2" evidence="9">
    <location>
        <begin position="143"/>
        <end position="194"/>
    </location>
</feature>
<dbReference type="Gene3D" id="1.10.10.10">
    <property type="entry name" value="Winged helix-like DNA-binding domain superfamily/Winged helix DNA-binding domain"/>
    <property type="match status" value="1"/>
</dbReference>
<organism evidence="10 11">
    <name type="scientific">Gemmata massiliana</name>
    <dbReference type="NCBI Taxonomy" id="1210884"/>
    <lineage>
        <taxon>Bacteria</taxon>
        <taxon>Pseudomonadati</taxon>
        <taxon>Planctomycetota</taxon>
        <taxon>Planctomycetia</taxon>
        <taxon>Gemmatales</taxon>
        <taxon>Gemmataceae</taxon>
        <taxon>Gemmata</taxon>
    </lineage>
</organism>
<dbReference type="EMBL" id="LR593886">
    <property type="protein sequence ID" value="VTR94587.1"/>
    <property type="molecule type" value="Genomic_DNA"/>
</dbReference>
<keyword evidence="3 6" id="KW-0731">Sigma factor</keyword>
<gene>
    <name evidence="10" type="ORF">SOIL9_31270</name>
</gene>
<keyword evidence="5 6" id="KW-0804">Transcription</keyword>
<proteinExistence type="inferred from homology"/>
<evidence type="ECO:0000313" key="11">
    <source>
        <dbReference type="Proteomes" id="UP000464178"/>
    </source>
</evidence>
<dbReference type="AlphaFoldDB" id="A0A6P2D168"/>
<keyword evidence="11" id="KW-1185">Reference proteome</keyword>
<evidence type="ECO:0000256" key="3">
    <source>
        <dbReference type="ARBA" id="ARBA00023082"/>
    </source>
</evidence>
<sequence>MAIGHTSAQMALRDPDIRLMLRVRDDDTAAFGELVERFQHRLVAVMHHLVGSAEEAEDLAQEVFLRVYRTRKKYTPKAKFSTWLFTIANNLALNALRDRKRRPVMPLEVRDSGPLGPRPTETLAPTRADPPTHNLQQQELAEVIRTALDGLNERQRMAIVLNKFEDMNYSDIADVMALTTKAVKSLLSRARSKLREALQGYIYMDGEVPPPEDVEVEGERVTEDADP</sequence>
<dbReference type="NCBIfam" id="TIGR02937">
    <property type="entry name" value="sigma70-ECF"/>
    <property type="match status" value="1"/>
</dbReference>
<dbReference type="InterPro" id="IPR013324">
    <property type="entry name" value="RNA_pol_sigma_r3/r4-like"/>
</dbReference>
<dbReference type="GO" id="GO:0006352">
    <property type="term" value="P:DNA-templated transcription initiation"/>
    <property type="evidence" value="ECO:0007669"/>
    <property type="project" value="InterPro"/>
</dbReference>
<dbReference type="GO" id="GO:0003677">
    <property type="term" value="F:DNA binding"/>
    <property type="evidence" value="ECO:0007669"/>
    <property type="project" value="UniProtKB-KW"/>
</dbReference>